<feature type="active site" description="For GATase activity" evidence="8">
    <location>
        <position position="2"/>
    </location>
</feature>
<comment type="pathway">
    <text evidence="1">Amino-acid biosynthesis; L-asparagine biosynthesis; L-asparagine from L-aspartate (L-Gln route): step 1/1.</text>
</comment>
<dbReference type="EMBL" id="CP036262">
    <property type="protein sequence ID" value="QDS95833.1"/>
    <property type="molecule type" value="Genomic_DNA"/>
</dbReference>
<accession>A0A517MLS9</accession>
<dbReference type="GO" id="GO:0004066">
    <property type="term" value="F:asparagine synthase (glutamine-hydrolyzing) activity"/>
    <property type="evidence" value="ECO:0007669"/>
    <property type="project" value="UniProtKB-EC"/>
</dbReference>
<dbReference type="NCBIfam" id="TIGR01536">
    <property type="entry name" value="asn_synth_AEB"/>
    <property type="match status" value="1"/>
</dbReference>
<evidence type="ECO:0000256" key="3">
    <source>
        <dbReference type="ARBA" id="ARBA00012737"/>
    </source>
</evidence>
<dbReference type="CDD" id="cd00712">
    <property type="entry name" value="AsnB"/>
    <property type="match status" value="1"/>
</dbReference>
<evidence type="ECO:0000256" key="1">
    <source>
        <dbReference type="ARBA" id="ARBA00005187"/>
    </source>
</evidence>
<keyword evidence="12" id="KW-1185">Reference proteome</keyword>
<feature type="binding site" evidence="9">
    <location>
        <begin position="364"/>
        <end position="365"/>
    </location>
    <ligand>
        <name>ATP</name>
        <dbReference type="ChEBI" id="CHEBI:30616"/>
    </ligand>
</feature>
<dbReference type="SUPFAM" id="SSF56235">
    <property type="entry name" value="N-terminal nucleophile aminohydrolases (Ntn hydrolases)"/>
    <property type="match status" value="1"/>
</dbReference>
<reference evidence="11 12" key="1">
    <citation type="submission" date="2019-02" db="EMBL/GenBank/DDBJ databases">
        <title>Deep-cultivation of Planctomycetes and their phenomic and genomic characterization uncovers novel biology.</title>
        <authorList>
            <person name="Wiegand S."/>
            <person name="Jogler M."/>
            <person name="Boedeker C."/>
            <person name="Pinto D."/>
            <person name="Vollmers J."/>
            <person name="Rivas-Marin E."/>
            <person name="Kohn T."/>
            <person name="Peeters S.H."/>
            <person name="Heuer A."/>
            <person name="Rast P."/>
            <person name="Oberbeckmann S."/>
            <person name="Bunk B."/>
            <person name="Jeske O."/>
            <person name="Meyerdierks A."/>
            <person name="Storesund J.E."/>
            <person name="Kallscheuer N."/>
            <person name="Luecker S."/>
            <person name="Lage O.M."/>
            <person name="Pohl T."/>
            <person name="Merkel B.J."/>
            <person name="Hornburger P."/>
            <person name="Mueller R.-W."/>
            <person name="Bruemmer F."/>
            <person name="Labrenz M."/>
            <person name="Spormann A.M."/>
            <person name="Op den Camp H."/>
            <person name="Overmann J."/>
            <person name="Amann R."/>
            <person name="Jetten M.S.M."/>
            <person name="Mascher T."/>
            <person name="Medema M.H."/>
            <person name="Devos D.P."/>
            <person name="Kaster A.-K."/>
            <person name="Ovreas L."/>
            <person name="Rohde M."/>
            <person name="Galperin M.Y."/>
            <person name="Jogler C."/>
        </authorList>
    </citation>
    <scope>NUCLEOTIDE SEQUENCE [LARGE SCALE GENOMIC DNA]</scope>
    <source>
        <strain evidence="11 12">FF011L</strain>
    </source>
</reference>
<dbReference type="AlphaFoldDB" id="A0A517MLS9"/>
<evidence type="ECO:0000256" key="6">
    <source>
        <dbReference type="ARBA" id="ARBA00022962"/>
    </source>
</evidence>
<evidence type="ECO:0000256" key="8">
    <source>
        <dbReference type="PIRSR" id="PIRSR001589-1"/>
    </source>
</evidence>
<dbReference type="GO" id="GO:0005524">
    <property type="term" value="F:ATP binding"/>
    <property type="evidence" value="ECO:0007669"/>
    <property type="project" value="UniProtKB-KW"/>
</dbReference>
<dbReference type="InterPro" id="IPR017932">
    <property type="entry name" value="GATase_2_dom"/>
</dbReference>
<gene>
    <name evidence="11" type="primary">asnB_3</name>
    <name evidence="11" type="ORF">FF011L_46340</name>
</gene>
<protein>
    <recommendedName>
        <fullName evidence="3">asparagine synthase (glutamine-hydrolyzing)</fullName>
        <ecNumber evidence="3">6.3.5.4</ecNumber>
    </recommendedName>
</protein>
<name>A0A517MLS9_9BACT</name>
<dbReference type="PANTHER" id="PTHR43284">
    <property type="entry name" value="ASPARAGINE SYNTHETASE (GLUTAMINE-HYDROLYZING)"/>
    <property type="match status" value="1"/>
</dbReference>
<sequence length="639" mass="71341">MCGIAGLSGDFIPGLMDRMNTAQRHRGPDGQGVFENPASEIALGHVRLAVLDLSESSSQPMHSSDGRYVLVFNGEIYNFRELRQTLESQGVAFRSRGDTEVLLRGLQAEGTAFIKKLDGMFAFALWDQEQQELLIARDRLGVKPLYYAEPVPGAFLFASEIKAMCAHPKLRREPDFFAIQQHLAYGHSSGTRTALRGIQRVPPGGIIRWRPNQPLKTEQYWTPPFCDQPQNFKDAKEQLRELISAAVHRQLVSDVPVGAFLSGGLDSSLIARLASEQGVLNCYTTTYSSADNQLDQSASDLPYARFMAKELGARLEEIAMTSDVASIWQRLIYHLDEPLADPAAIACYLISRLAKEDNTTVMLSGQGADELLAGYPRYWAIQSTQQIDSLPMAMRSAITRMASVIPGALPGRIGGTLRRVRRVLSEAQRTPIERFLGYCSATPSASIRSILSPDFLAAIGDETALDECARGIRNDPSAQNINRFLRRDLGTYLPNHNLLYTDKMGMATGIETRVPFIDNALVDFIVGLPPELKIQKGTTKFLLKEAARTLVPDRVIDRRKAGFGAPYRNWLRNDLSEMWNDLTDSESVNRRGWFDPQALAEIRHQSQTGKTDLYMLQWAVLTMELWARQFIDQNPADQN</sequence>
<evidence type="ECO:0000313" key="12">
    <source>
        <dbReference type="Proteomes" id="UP000320672"/>
    </source>
</evidence>
<evidence type="ECO:0000259" key="10">
    <source>
        <dbReference type="PROSITE" id="PS51278"/>
    </source>
</evidence>
<keyword evidence="4 9" id="KW-0547">Nucleotide-binding</keyword>
<dbReference type="PANTHER" id="PTHR43284:SF1">
    <property type="entry name" value="ASPARAGINE SYNTHETASE"/>
    <property type="match status" value="1"/>
</dbReference>
<evidence type="ECO:0000256" key="7">
    <source>
        <dbReference type="ARBA" id="ARBA00048741"/>
    </source>
</evidence>
<dbReference type="Pfam" id="PF13537">
    <property type="entry name" value="GATase_7"/>
    <property type="match status" value="1"/>
</dbReference>
<dbReference type="OrthoDB" id="9763290at2"/>
<dbReference type="Proteomes" id="UP000320672">
    <property type="component" value="Chromosome"/>
</dbReference>
<dbReference type="PIRSF" id="PIRSF001589">
    <property type="entry name" value="Asn_synthetase_glu-h"/>
    <property type="match status" value="1"/>
</dbReference>
<evidence type="ECO:0000256" key="9">
    <source>
        <dbReference type="PIRSR" id="PIRSR001589-2"/>
    </source>
</evidence>
<dbReference type="RefSeq" id="WP_145354062.1">
    <property type="nucleotide sequence ID" value="NZ_CP036262.1"/>
</dbReference>
<dbReference type="Gene3D" id="3.60.20.10">
    <property type="entry name" value="Glutamine Phosphoribosylpyrophosphate, subunit 1, domain 1"/>
    <property type="match status" value="1"/>
</dbReference>
<evidence type="ECO:0000313" key="11">
    <source>
        <dbReference type="EMBL" id="QDS95833.1"/>
    </source>
</evidence>
<dbReference type="Pfam" id="PF00733">
    <property type="entry name" value="Asn_synthase"/>
    <property type="match status" value="1"/>
</dbReference>
<keyword evidence="11" id="KW-0436">Ligase</keyword>
<dbReference type="PROSITE" id="PS51278">
    <property type="entry name" value="GATASE_TYPE_2"/>
    <property type="match status" value="1"/>
</dbReference>
<dbReference type="KEGG" id="rml:FF011L_46340"/>
<dbReference type="GO" id="GO:0005829">
    <property type="term" value="C:cytosol"/>
    <property type="evidence" value="ECO:0007669"/>
    <property type="project" value="TreeGrafter"/>
</dbReference>
<dbReference type="CDD" id="cd01991">
    <property type="entry name" value="Asn_synthase_B_C"/>
    <property type="match status" value="1"/>
</dbReference>
<keyword evidence="6 8" id="KW-0315">Glutamine amidotransferase</keyword>
<dbReference type="SUPFAM" id="SSF52402">
    <property type="entry name" value="Adenine nucleotide alpha hydrolases-like"/>
    <property type="match status" value="1"/>
</dbReference>
<feature type="domain" description="Glutamine amidotransferase type-2" evidence="10">
    <location>
        <begin position="2"/>
        <end position="212"/>
    </location>
</feature>
<evidence type="ECO:0000256" key="4">
    <source>
        <dbReference type="ARBA" id="ARBA00022741"/>
    </source>
</evidence>
<evidence type="ECO:0000256" key="2">
    <source>
        <dbReference type="ARBA" id="ARBA00005752"/>
    </source>
</evidence>
<keyword evidence="5 9" id="KW-0067">ATP-binding</keyword>
<organism evidence="11 12">
    <name type="scientific">Roseimaritima multifibrata</name>
    <dbReference type="NCBI Taxonomy" id="1930274"/>
    <lineage>
        <taxon>Bacteria</taxon>
        <taxon>Pseudomonadati</taxon>
        <taxon>Planctomycetota</taxon>
        <taxon>Planctomycetia</taxon>
        <taxon>Pirellulales</taxon>
        <taxon>Pirellulaceae</taxon>
        <taxon>Roseimaritima</taxon>
    </lineage>
</organism>
<dbReference type="InterPro" id="IPR014729">
    <property type="entry name" value="Rossmann-like_a/b/a_fold"/>
</dbReference>
<comment type="similarity">
    <text evidence="2">Belongs to the asparagine synthetase family.</text>
</comment>
<dbReference type="InterPro" id="IPR006426">
    <property type="entry name" value="Asn_synth_AEB"/>
</dbReference>
<dbReference type="InterPro" id="IPR051786">
    <property type="entry name" value="ASN_synthetase/amidase"/>
</dbReference>
<evidence type="ECO:0000256" key="5">
    <source>
        <dbReference type="ARBA" id="ARBA00022840"/>
    </source>
</evidence>
<feature type="binding site" evidence="9">
    <location>
        <position position="98"/>
    </location>
    <ligand>
        <name>L-glutamine</name>
        <dbReference type="ChEBI" id="CHEBI:58359"/>
    </ligand>
</feature>
<dbReference type="EC" id="6.3.5.4" evidence="3"/>
<dbReference type="Gene3D" id="3.40.50.620">
    <property type="entry name" value="HUPs"/>
    <property type="match status" value="1"/>
</dbReference>
<dbReference type="InterPro" id="IPR033738">
    <property type="entry name" value="AsnB_N"/>
</dbReference>
<keyword evidence="8" id="KW-0061">Asparagine biosynthesis</keyword>
<dbReference type="InterPro" id="IPR029055">
    <property type="entry name" value="Ntn_hydrolases_N"/>
</dbReference>
<comment type="catalytic activity">
    <reaction evidence="7">
        <text>L-aspartate + L-glutamine + ATP + H2O = L-asparagine + L-glutamate + AMP + diphosphate + H(+)</text>
        <dbReference type="Rhea" id="RHEA:12228"/>
        <dbReference type="ChEBI" id="CHEBI:15377"/>
        <dbReference type="ChEBI" id="CHEBI:15378"/>
        <dbReference type="ChEBI" id="CHEBI:29985"/>
        <dbReference type="ChEBI" id="CHEBI:29991"/>
        <dbReference type="ChEBI" id="CHEBI:30616"/>
        <dbReference type="ChEBI" id="CHEBI:33019"/>
        <dbReference type="ChEBI" id="CHEBI:58048"/>
        <dbReference type="ChEBI" id="CHEBI:58359"/>
        <dbReference type="ChEBI" id="CHEBI:456215"/>
        <dbReference type="EC" id="6.3.5.4"/>
    </reaction>
</comment>
<keyword evidence="8" id="KW-0028">Amino-acid biosynthesis</keyword>
<dbReference type="GO" id="GO:0006529">
    <property type="term" value="P:asparagine biosynthetic process"/>
    <property type="evidence" value="ECO:0007669"/>
    <property type="project" value="UniProtKB-KW"/>
</dbReference>
<dbReference type="InterPro" id="IPR001962">
    <property type="entry name" value="Asn_synthase"/>
</dbReference>
<proteinExistence type="inferred from homology"/>